<evidence type="ECO:0000313" key="1">
    <source>
        <dbReference type="EMBL" id="XFD40342.1"/>
    </source>
</evidence>
<gene>
    <name evidence="1" type="ORF">O0236_003265</name>
</gene>
<evidence type="ECO:0000313" key="2">
    <source>
        <dbReference type="Proteomes" id="UP001149860"/>
    </source>
</evidence>
<sequence length="81" mass="9225">MPITLSMIKHDIDDHIGQRISVTSQIGRRKTATREGILRETFPAVFVVELDKDSSLNRVSYSYTDILTNNIKIEFDASQID</sequence>
<dbReference type="Proteomes" id="UP001149860">
    <property type="component" value="Chromosome"/>
</dbReference>
<dbReference type="EMBL" id="CP168151">
    <property type="protein sequence ID" value="XFD40342.1"/>
    <property type="molecule type" value="Genomic_DNA"/>
</dbReference>
<protein>
    <submittedName>
        <fullName evidence="1">Veg family protein</fullName>
    </submittedName>
</protein>
<accession>A0ACD5DGD0</accession>
<organism evidence="1 2">
    <name type="scientific">Lentilactobacillus terminaliae</name>
    <dbReference type="NCBI Taxonomy" id="3003483"/>
    <lineage>
        <taxon>Bacteria</taxon>
        <taxon>Bacillati</taxon>
        <taxon>Bacillota</taxon>
        <taxon>Bacilli</taxon>
        <taxon>Lactobacillales</taxon>
        <taxon>Lactobacillaceae</taxon>
        <taxon>Lentilactobacillus</taxon>
    </lineage>
</organism>
<reference evidence="1" key="1">
    <citation type="submission" date="2024-08" db="EMBL/GenBank/DDBJ databases">
        <title>Lentilactobacillus sp. nov., isolated from tree bark.</title>
        <authorList>
            <person name="Phuengjayaem S."/>
            <person name="Tanasupawat S."/>
        </authorList>
    </citation>
    <scope>NUCLEOTIDE SEQUENCE</scope>
    <source>
        <strain evidence="1">SPB1-3</strain>
    </source>
</reference>
<keyword evidence="2" id="KW-1185">Reference proteome</keyword>
<name>A0ACD5DGD0_9LACO</name>
<proteinExistence type="predicted"/>